<gene>
    <name evidence="2" type="ORF">APT59_21590</name>
</gene>
<dbReference type="KEGG" id="por:APT59_21590"/>
<dbReference type="EMBL" id="CP013987">
    <property type="protein sequence ID" value="ALZ86678.1"/>
    <property type="molecule type" value="Genomic_DNA"/>
</dbReference>
<feature type="signal peptide" evidence="1">
    <location>
        <begin position="1"/>
        <end position="21"/>
    </location>
</feature>
<dbReference type="AlphaFoldDB" id="A0A0U4W9W0"/>
<evidence type="ECO:0000313" key="3">
    <source>
        <dbReference type="Proteomes" id="UP000064137"/>
    </source>
</evidence>
<protein>
    <recommendedName>
        <fullName evidence="4">DUF4124 domain-containing protein</fullName>
    </recommendedName>
</protein>
<sequence length="198" mass="22070">MLVRRAAASLLLIALPLAGQAAELYRYLDRNGTLVIDRQGVPPEYAGKGYDVLNEQGRVIRKVAPALPAAELDRQAQARQQALVDGQLRKLYSNVEDVDRAKARKLAELDGLMQIKKATLDSVRQQQSQLMEQAAVYQRNGQALPADLQARLDAMAADQIRLRADLQRYAELRITTSAAFDADRARMQRLEATQDTDQ</sequence>
<organism evidence="2 3">
    <name type="scientific">Pseudomonas oryzihabitans</name>
    <dbReference type="NCBI Taxonomy" id="47885"/>
    <lineage>
        <taxon>Bacteria</taxon>
        <taxon>Pseudomonadati</taxon>
        <taxon>Pseudomonadota</taxon>
        <taxon>Gammaproteobacteria</taxon>
        <taxon>Pseudomonadales</taxon>
        <taxon>Pseudomonadaceae</taxon>
        <taxon>Pseudomonas</taxon>
    </lineage>
</organism>
<reference evidence="2 3" key="1">
    <citation type="submission" date="2016-01" db="EMBL/GenBank/DDBJ databases">
        <title>Annotation of Pseudomonas oryzihabitans USDA-ARS-USMARC-56511.</title>
        <authorList>
            <person name="Harhay G.P."/>
            <person name="Harhay D.M."/>
            <person name="Smith T.P.L."/>
            <person name="Bono J.L."/>
            <person name="Heaton M.P."/>
            <person name="Clawson M.L."/>
            <person name="Chitko-Mckown C.G."/>
            <person name="Capik S.F."/>
            <person name="DeDonder K.D."/>
            <person name="Apley M.D."/>
            <person name="Lubbers B.V."/>
            <person name="White B.J."/>
            <person name="Larson R.L."/>
        </authorList>
    </citation>
    <scope>NUCLEOTIDE SEQUENCE [LARGE SCALE GENOMIC DNA]</scope>
    <source>
        <strain evidence="2 3">USDA-ARS-USMARC-56511</strain>
    </source>
</reference>
<proteinExistence type="predicted"/>
<dbReference type="OrthoDB" id="6080407at2"/>
<keyword evidence="1" id="KW-0732">Signal</keyword>
<accession>A0A0U4W9W0</accession>
<evidence type="ECO:0008006" key="4">
    <source>
        <dbReference type="Google" id="ProtNLM"/>
    </source>
</evidence>
<feature type="chain" id="PRO_5006853386" description="DUF4124 domain-containing protein" evidence="1">
    <location>
        <begin position="22"/>
        <end position="198"/>
    </location>
</feature>
<evidence type="ECO:0000313" key="2">
    <source>
        <dbReference type="EMBL" id="ALZ86678.1"/>
    </source>
</evidence>
<dbReference type="RefSeq" id="WP_059316716.1">
    <property type="nucleotide sequence ID" value="NZ_CP013987.1"/>
</dbReference>
<dbReference type="Proteomes" id="UP000064137">
    <property type="component" value="Chromosome"/>
</dbReference>
<evidence type="ECO:0000256" key="1">
    <source>
        <dbReference type="SAM" id="SignalP"/>
    </source>
</evidence>
<name>A0A0U4W9W0_9PSED</name>